<evidence type="ECO:0000313" key="3">
    <source>
        <dbReference type="Proteomes" id="UP001597012"/>
    </source>
</evidence>
<gene>
    <name evidence="2" type="ORF">ACFQZJ_06155</name>
</gene>
<organism evidence="2 3">
    <name type="scientific">Maribacter chungangensis</name>
    <dbReference type="NCBI Taxonomy" id="1069117"/>
    <lineage>
        <taxon>Bacteria</taxon>
        <taxon>Pseudomonadati</taxon>
        <taxon>Bacteroidota</taxon>
        <taxon>Flavobacteriia</taxon>
        <taxon>Flavobacteriales</taxon>
        <taxon>Flavobacteriaceae</taxon>
        <taxon>Maribacter</taxon>
    </lineage>
</organism>
<dbReference type="Proteomes" id="UP001597012">
    <property type="component" value="Unassembled WGS sequence"/>
</dbReference>
<evidence type="ECO:0000256" key="1">
    <source>
        <dbReference type="SAM" id="SignalP"/>
    </source>
</evidence>
<reference evidence="3" key="1">
    <citation type="journal article" date="2019" name="Int. J. Syst. Evol. Microbiol.">
        <title>The Global Catalogue of Microorganisms (GCM) 10K type strain sequencing project: providing services to taxonomists for standard genome sequencing and annotation.</title>
        <authorList>
            <consortium name="The Broad Institute Genomics Platform"/>
            <consortium name="The Broad Institute Genome Sequencing Center for Infectious Disease"/>
            <person name="Wu L."/>
            <person name="Ma J."/>
        </authorList>
    </citation>
    <scope>NUCLEOTIDE SEQUENCE [LARGE SCALE GENOMIC DNA]</scope>
    <source>
        <strain evidence="3">CCUG 61948</strain>
    </source>
</reference>
<feature type="signal peptide" evidence="1">
    <location>
        <begin position="1"/>
        <end position="21"/>
    </location>
</feature>
<evidence type="ECO:0000313" key="2">
    <source>
        <dbReference type="EMBL" id="MFD0797034.1"/>
    </source>
</evidence>
<comment type="caution">
    <text evidence="2">The sequence shown here is derived from an EMBL/GenBank/DDBJ whole genome shotgun (WGS) entry which is preliminary data.</text>
</comment>
<dbReference type="PROSITE" id="PS51257">
    <property type="entry name" value="PROKAR_LIPOPROTEIN"/>
    <property type="match status" value="1"/>
</dbReference>
<keyword evidence="1" id="KW-0732">Signal</keyword>
<dbReference type="EMBL" id="JBHTHY010000003">
    <property type="protein sequence ID" value="MFD0797034.1"/>
    <property type="molecule type" value="Genomic_DNA"/>
</dbReference>
<keyword evidence="3" id="KW-1185">Reference proteome</keyword>
<name>A0ABW3B201_9FLAO</name>
<proteinExistence type="predicted"/>
<accession>A0ABW3B201</accession>
<feature type="chain" id="PRO_5046361187" description="Lipocalin-like domain-containing protein" evidence="1">
    <location>
        <begin position="22"/>
        <end position="205"/>
    </location>
</feature>
<protein>
    <recommendedName>
        <fullName evidence="4">Lipocalin-like domain-containing protein</fullName>
    </recommendedName>
</protein>
<dbReference type="RefSeq" id="WP_379933059.1">
    <property type="nucleotide sequence ID" value="NZ_JBHTHY010000003.1"/>
</dbReference>
<sequence length="205" mass="23570">MKASIILLLILLLFTSCTNESETESRSETLSNQTLIGKWTWESAKVNEASNQQNAILVLGDKNCFEFDVQETIRCNDTPSTIVEECQTFIGFDISFEPTNVYDQNENYTHSRVQIDISNNCAITNYKNEAFDSFTSGNWSIEDNTIILTETYQKINSTFFGEIRESEGFSTSLINWKVLSFSTEEMIIFWRTPDQIDYEITFVKS</sequence>
<evidence type="ECO:0008006" key="4">
    <source>
        <dbReference type="Google" id="ProtNLM"/>
    </source>
</evidence>